<dbReference type="EMBL" id="AJ630128">
    <property type="protein sequence ID" value="CAF34292.1"/>
    <property type="molecule type" value="Genomic_DNA"/>
</dbReference>
<dbReference type="GO" id="GO:0006974">
    <property type="term" value="P:DNA damage response"/>
    <property type="evidence" value="ECO:0007669"/>
    <property type="project" value="TreeGrafter"/>
</dbReference>
<dbReference type="PROSITE" id="PS51471">
    <property type="entry name" value="FE2OG_OXY"/>
    <property type="match status" value="1"/>
</dbReference>
<dbReference type="GO" id="GO:0031418">
    <property type="term" value="F:L-ascorbic acid binding"/>
    <property type="evidence" value="ECO:0007669"/>
    <property type="project" value="InterPro"/>
</dbReference>
<dbReference type="Pfam" id="PF13640">
    <property type="entry name" value="2OG-FeII_Oxy_3"/>
    <property type="match status" value="1"/>
</dbReference>
<dbReference type="InterPro" id="IPR044862">
    <property type="entry name" value="Pro_4_hyd_alph_FE2OG_OXY"/>
</dbReference>
<evidence type="ECO:0000256" key="4">
    <source>
        <dbReference type="ARBA" id="ARBA00023002"/>
    </source>
</evidence>
<dbReference type="GeneID" id="3260389"/>
<keyword evidence="9" id="KW-1185">Reference proteome</keyword>
<evidence type="ECO:0000259" key="6">
    <source>
        <dbReference type="PROSITE" id="PS51471"/>
    </source>
</evidence>
<reference evidence="8 10" key="3">
    <citation type="journal article" date="2015" name="PLoS ONE">
        <title>Spontaneous Deletion of an "ORFanage" Region Facilitates Host Adaptation in a "Photosynthetic" Cyanophage.</title>
        <authorList>
            <person name="Puxty R.J."/>
            <person name="Perez-Sepulveda B."/>
            <person name="Rihtman B."/>
            <person name="Evans D.J."/>
            <person name="Millard A.D."/>
            <person name="Scanlan D.J."/>
        </authorList>
    </citation>
    <scope>NUCLEOTIDE SEQUENCE [LARGE SCALE GENOMIC DNA]</scope>
</reference>
<dbReference type="Proteomes" id="UP000246186">
    <property type="component" value="Genome"/>
</dbReference>
<proteinExistence type="predicted"/>
<dbReference type="EMBL" id="LN828717">
    <property type="protein sequence ID" value="CFW42467.1"/>
    <property type="molecule type" value="Genomic_DNA"/>
</dbReference>
<name>Q5GQB0_BPSYP</name>
<keyword evidence="3" id="KW-0223">Dioxygenase</keyword>
<evidence type="ECO:0000256" key="1">
    <source>
        <dbReference type="ARBA" id="ARBA00001961"/>
    </source>
</evidence>
<dbReference type="PANTHER" id="PTHR41536:SF1">
    <property type="entry name" value="PKHD-TYPE HYDROXYLASE YBIX"/>
    <property type="match status" value="1"/>
</dbReference>
<evidence type="ECO:0000313" key="7">
    <source>
        <dbReference type="EMBL" id="CAF34292.1"/>
    </source>
</evidence>
<evidence type="ECO:0000256" key="2">
    <source>
        <dbReference type="ARBA" id="ARBA00022723"/>
    </source>
</evidence>
<dbReference type="RefSeq" id="YP_195262.1">
    <property type="nucleotide sequence ID" value="NC_006820.1"/>
</dbReference>
<dbReference type="SMART" id="SM00702">
    <property type="entry name" value="P4Hc"/>
    <property type="match status" value="1"/>
</dbReference>
<evidence type="ECO:0000256" key="3">
    <source>
        <dbReference type="ARBA" id="ARBA00022964"/>
    </source>
</evidence>
<dbReference type="PANTHER" id="PTHR41536">
    <property type="entry name" value="PKHD-TYPE HYDROXYLASE YBIX"/>
    <property type="match status" value="1"/>
</dbReference>
<evidence type="ECO:0000313" key="9">
    <source>
        <dbReference type="Proteomes" id="UP000000994"/>
    </source>
</evidence>
<reference evidence="8" key="4">
    <citation type="submission" date="2015-02" db="EMBL/GenBank/DDBJ databases">
        <authorList>
            <person name="Chooi Y.-H."/>
        </authorList>
    </citation>
    <scope>NUCLEOTIDE SEQUENCE</scope>
</reference>
<dbReference type="Gene3D" id="2.60.120.620">
    <property type="entry name" value="q2cbj1_9rhob like domain"/>
    <property type="match status" value="1"/>
</dbReference>
<reference evidence="7 9" key="1">
    <citation type="journal article" date="2004" name="Proc. Natl. Acad. Sci. U.S.A.">
        <title>Genetic organization of the psbAD region in phages infecting marine Synechococcus strains.</title>
        <authorList>
            <person name="Millard A."/>
            <person name="Clokie M.R."/>
            <person name="Shub D.A."/>
            <person name="Mann N.H."/>
        </authorList>
    </citation>
    <scope>NUCLEOTIDE SEQUENCE [LARGE SCALE GENOMIC DNA]</scope>
</reference>
<dbReference type="InterPro" id="IPR006620">
    <property type="entry name" value="Pro_4_hyd_alph"/>
</dbReference>
<accession>Q5GQB0</accession>
<dbReference type="Proteomes" id="UP000000994">
    <property type="component" value="Segment"/>
</dbReference>
<gene>
    <name evidence="7" type="primary">PiuC</name>
    <name evidence="8" type="ORF">S-PM2d227</name>
    <name evidence="7" type="ORF">S-PM2p227</name>
</gene>
<dbReference type="GO" id="GO:0016706">
    <property type="term" value="F:2-oxoglutarate-dependent dioxygenase activity"/>
    <property type="evidence" value="ECO:0007669"/>
    <property type="project" value="InterPro"/>
</dbReference>
<feature type="domain" description="Fe2OG dioxygenase" evidence="6">
    <location>
        <begin position="80"/>
        <end position="174"/>
    </location>
</feature>
<keyword evidence="4" id="KW-0560">Oxidoreductase</keyword>
<dbReference type="OrthoDB" id="17506at10239"/>
<organism evidence="7 9">
    <name type="scientific">Synechococcus phage S-PM2</name>
    <dbReference type="NCBI Taxonomy" id="238854"/>
    <lineage>
        <taxon>Viruses</taxon>
        <taxon>Duplodnaviria</taxon>
        <taxon>Heunggongvirae</taxon>
        <taxon>Uroviricota</taxon>
        <taxon>Caudoviricetes</taxon>
        <taxon>Pantevenvirales</taxon>
        <taxon>Kyanoviridae</taxon>
        <taxon>Nodensvirus</taxon>
        <taxon>Nodensvirus spm2</taxon>
    </lineage>
</organism>
<keyword evidence="5" id="KW-0408">Iron</keyword>
<comment type="cofactor">
    <cofactor evidence="1">
        <name>L-ascorbate</name>
        <dbReference type="ChEBI" id="CHEBI:38290"/>
    </cofactor>
</comment>
<keyword evidence="2" id="KW-0479">Metal-binding</keyword>
<dbReference type="InterPro" id="IPR005123">
    <property type="entry name" value="Oxoglu/Fe-dep_dioxygenase_dom"/>
</dbReference>
<organismHost>
    <name type="scientific">Synechococcus</name>
    <dbReference type="NCBI Taxonomy" id="1129"/>
</organismHost>
<sequence length="231" mass="26667">MIYKFDLLTQDEVRRINEQYDKAALKDGTVKINLENSVEKQLKNSKEIDGNTSHYRYCLDLIQKAMRRNALFKTTYILGEITPPIMVEYAEGCYYIPHVDSIQIQNLRTDHSMTLFLSEPDEYEGGELVIGIGDVAKSFKEKAGTVIMYPTGMLHEVRPITSGKRRVSVMWATSIIDDTFMRHELINFGMGLKKILDYLEEKEDDQLKIQELLIPLEQVRSNFLRGYGNIS</sequence>
<evidence type="ECO:0000256" key="5">
    <source>
        <dbReference type="ARBA" id="ARBA00023004"/>
    </source>
</evidence>
<dbReference type="GO" id="GO:0005506">
    <property type="term" value="F:iron ion binding"/>
    <property type="evidence" value="ECO:0007669"/>
    <property type="project" value="InterPro"/>
</dbReference>
<dbReference type="InterPro" id="IPR023550">
    <property type="entry name" value="PKHD_hydroxylase"/>
</dbReference>
<evidence type="ECO:0000313" key="8">
    <source>
        <dbReference type="EMBL" id="CFW42467.1"/>
    </source>
</evidence>
<reference evidence="7 9" key="2">
    <citation type="journal article" date="2005" name="J. Bacteriol.">
        <title>The genome of S-PM2, a 'photosynthetic' T4-type bacteriophage that infects marine Synechococcus strains.</title>
        <authorList>
            <person name="Mann N.H."/>
            <person name="Clokie M.R."/>
            <person name="Millard A."/>
            <person name="Cook A."/>
            <person name="Wilson W.H."/>
            <person name="Wheatley P.J."/>
            <person name="Letarov A."/>
            <person name="Krisch H.M."/>
        </authorList>
    </citation>
    <scope>NUCLEOTIDE SEQUENCE</scope>
</reference>
<protein>
    <submittedName>
        <fullName evidence="7">PiuC</fullName>
    </submittedName>
</protein>
<dbReference type="KEGG" id="vg:3260389"/>
<evidence type="ECO:0000313" key="10">
    <source>
        <dbReference type="Proteomes" id="UP000246186"/>
    </source>
</evidence>